<dbReference type="NCBIfam" id="TIGR00254">
    <property type="entry name" value="GGDEF"/>
    <property type="match status" value="1"/>
</dbReference>
<evidence type="ECO:0000256" key="5">
    <source>
        <dbReference type="ARBA" id="ARBA00022989"/>
    </source>
</evidence>
<keyword evidence="6 8" id="KW-0472">Membrane</keyword>
<feature type="domain" description="GGDEF" evidence="9">
    <location>
        <begin position="226"/>
        <end position="358"/>
    </location>
</feature>
<dbReference type="GO" id="GO:0052621">
    <property type="term" value="F:diguanylate cyclase activity"/>
    <property type="evidence" value="ECO:0007669"/>
    <property type="project" value="UniProtKB-EC"/>
</dbReference>
<comment type="catalytic activity">
    <reaction evidence="7">
        <text>2 GTP = 3',3'-c-di-GMP + 2 diphosphate</text>
        <dbReference type="Rhea" id="RHEA:24898"/>
        <dbReference type="ChEBI" id="CHEBI:33019"/>
        <dbReference type="ChEBI" id="CHEBI:37565"/>
        <dbReference type="ChEBI" id="CHEBI:58805"/>
        <dbReference type="EC" id="2.7.7.65"/>
    </reaction>
</comment>
<dbReference type="Proteomes" id="UP000236884">
    <property type="component" value="Chromosome"/>
</dbReference>
<dbReference type="Pfam" id="PF07694">
    <property type="entry name" value="5TM-5TMR_LYT"/>
    <property type="match status" value="1"/>
</dbReference>
<dbReference type="CDD" id="cd01949">
    <property type="entry name" value="GGDEF"/>
    <property type="match status" value="1"/>
</dbReference>
<keyword evidence="10" id="KW-0808">Transferase</keyword>
<gene>
    <name evidence="10" type="primary">dosC_2</name>
    <name evidence="10" type="ORF">GJW-30_1_03029</name>
</gene>
<evidence type="ECO:0000256" key="1">
    <source>
        <dbReference type="ARBA" id="ARBA00004651"/>
    </source>
</evidence>
<feature type="transmembrane region" description="Helical" evidence="8">
    <location>
        <begin position="33"/>
        <end position="56"/>
    </location>
</feature>
<dbReference type="GO" id="GO:0005886">
    <property type="term" value="C:plasma membrane"/>
    <property type="evidence" value="ECO:0007669"/>
    <property type="project" value="UniProtKB-SubCell"/>
</dbReference>
<evidence type="ECO:0000313" key="11">
    <source>
        <dbReference type="Proteomes" id="UP000236884"/>
    </source>
</evidence>
<dbReference type="EC" id="2.7.7.65" evidence="2"/>
<evidence type="ECO:0000259" key="9">
    <source>
        <dbReference type="PROSITE" id="PS50887"/>
    </source>
</evidence>
<keyword evidence="11" id="KW-1185">Reference proteome</keyword>
<keyword evidence="5 8" id="KW-1133">Transmembrane helix</keyword>
<dbReference type="Pfam" id="PF00990">
    <property type="entry name" value="GGDEF"/>
    <property type="match status" value="1"/>
</dbReference>
<dbReference type="RefSeq" id="WP_096356723.1">
    <property type="nucleotide sequence ID" value="NZ_AP014946.1"/>
</dbReference>
<keyword evidence="3" id="KW-1003">Cell membrane</keyword>
<dbReference type="InterPro" id="IPR043128">
    <property type="entry name" value="Rev_trsase/Diguanyl_cyclase"/>
</dbReference>
<dbReference type="EMBL" id="AP014946">
    <property type="protein sequence ID" value="BAT60485.1"/>
    <property type="molecule type" value="Genomic_DNA"/>
</dbReference>
<dbReference type="InterPro" id="IPR050469">
    <property type="entry name" value="Diguanylate_Cyclase"/>
</dbReference>
<evidence type="ECO:0000256" key="6">
    <source>
        <dbReference type="ARBA" id="ARBA00023136"/>
    </source>
</evidence>
<evidence type="ECO:0000256" key="8">
    <source>
        <dbReference type="SAM" id="Phobius"/>
    </source>
</evidence>
<dbReference type="PANTHER" id="PTHR45138">
    <property type="entry name" value="REGULATORY COMPONENTS OF SENSORY TRANSDUCTION SYSTEM"/>
    <property type="match status" value="1"/>
</dbReference>
<dbReference type="InterPro" id="IPR000160">
    <property type="entry name" value="GGDEF_dom"/>
</dbReference>
<accession>A0A0S3PX21</accession>
<name>A0A0S3PX21_9BRAD</name>
<dbReference type="GO" id="GO:0000155">
    <property type="term" value="F:phosphorelay sensor kinase activity"/>
    <property type="evidence" value="ECO:0007669"/>
    <property type="project" value="InterPro"/>
</dbReference>
<dbReference type="SUPFAM" id="SSF55073">
    <property type="entry name" value="Nucleotide cyclase"/>
    <property type="match status" value="1"/>
</dbReference>
<evidence type="ECO:0000256" key="4">
    <source>
        <dbReference type="ARBA" id="ARBA00022692"/>
    </source>
</evidence>
<comment type="subcellular location">
    <subcellularLocation>
        <location evidence="1">Cell membrane</location>
        <topology evidence="1">Multi-pass membrane protein</topology>
    </subcellularLocation>
</comment>
<feature type="transmembrane region" description="Helical" evidence="8">
    <location>
        <begin position="131"/>
        <end position="148"/>
    </location>
</feature>
<dbReference type="KEGG" id="vgo:GJW-30_1_03029"/>
<dbReference type="GO" id="GO:0071555">
    <property type="term" value="P:cell wall organization"/>
    <property type="evidence" value="ECO:0007669"/>
    <property type="project" value="InterPro"/>
</dbReference>
<dbReference type="PROSITE" id="PS50887">
    <property type="entry name" value="GGDEF"/>
    <property type="match status" value="1"/>
</dbReference>
<dbReference type="PANTHER" id="PTHR45138:SF9">
    <property type="entry name" value="DIGUANYLATE CYCLASE DGCM-RELATED"/>
    <property type="match status" value="1"/>
</dbReference>
<evidence type="ECO:0000256" key="2">
    <source>
        <dbReference type="ARBA" id="ARBA00012528"/>
    </source>
</evidence>
<evidence type="ECO:0000256" key="7">
    <source>
        <dbReference type="ARBA" id="ARBA00034247"/>
    </source>
</evidence>
<dbReference type="InterPro" id="IPR011620">
    <property type="entry name" value="Sig_transdc_His_kinase_LytS_TM"/>
</dbReference>
<feature type="transmembrane region" description="Helical" evidence="8">
    <location>
        <begin position="98"/>
        <end position="119"/>
    </location>
</feature>
<organism evidence="10 11">
    <name type="scientific">Variibacter gotjawalensis</name>
    <dbReference type="NCBI Taxonomy" id="1333996"/>
    <lineage>
        <taxon>Bacteria</taxon>
        <taxon>Pseudomonadati</taxon>
        <taxon>Pseudomonadota</taxon>
        <taxon>Alphaproteobacteria</taxon>
        <taxon>Hyphomicrobiales</taxon>
        <taxon>Nitrobacteraceae</taxon>
        <taxon>Variibacter</taxon>
    </lineage>
</organism>
<dbReference type="AlphaFoldDB" id="A0A0S3PX21"/>
<reference evidence="10 11" key="1">
    <citation type="submission" date="2015-08" db="EMBL/GenBank/DDBJ databases">
        <title>Investigation of the bacterial diversity of lava forest soil.</title>
        <authorList>
            <person name="Lee J.S."/>
        </authorList>
    </citation>
    <scope>NUCLEOTIDE SEQUENCE [LARGE SCALE GENOMIC DNA]</scope>
    <source>
        <strain evidence="10 11">GJW-30</strain>
    </source>
</reference>
<evidence type="ECO:0000256" key="3">
    <source>
        <dbReference type="ARBA" id="ARBA00022475"/>
    </source>
</evidence>
<dbReference type="Gene3D" id="3.30.70.270">
    <property type="match status" value="1"/>
</dbReference>
<keyword evidence="10" id="KW-0548">Nucleotidyltransferase</keyword>
<keyword evidence="4 8" id="KW-0812">Transmembrane</keyword>
<dbReference type="FunFam" id="3.30.70.270:FF:000001">
    <property type="entry name" value="Diguanylate cyclase domain protein"/>
    <property type="match status" value="1"/>
</dbReference>
<dbReference type="InterPro" id="IPR029787">
    <property type="entry name" value="Nucleotide_cyclase"/>
</dbReference>
<sequence length="372" mass="40434">MLFRELLEDFLQCLGLISLISIGYGFFVRLRPVWIGQLATGASIAAAAAISMAVPVVIDGLFFDLRHVFVLISMMYGGPVGLLLTVLVTAAFRAWTAGPAMAAGLVGIGLSAGASIVLAHYVPKVSVSERALFLLGASFISLLSLFLLPGSMLTTAINKVVVPLTVANFLGVSIAVLLLEIKRTRWTHEVQLANDARFDLLTGIRNRRVFDRVAPRLVERSVRQQKPVGVLMLDIDRFKSINDTYGHHAGDEVLKRVAHLLDDAARAGDLVARFGGEEFAIVLPGANEAVSRSIADRYRSVIQSASIVVDGKVIPVTASIGFYVVESIEDLEKILRKADSALYRAKTNGRNRTEGWQPNQLSLAYGQPIIRR</sequence>
<dbReference type="OrthoDB" id="9812260at2"/>
<protein>
    <recommendedName>
        <fullName evidence="2">diguanylate cyclase</fullName>
        <ecNumber evidence="2">2.7.7.65</ecNumber>
    </recommendedName>
</protein>
<evidence type="ECO:0000313" key="10">
    <source>
        <dbReference type="EMBL" id="BAT60485.1"/>
    </source>
</evidence>
<proteinExistence type="predicted"/>
<feature type="transmembrane region" description="Helical" evidence="8">
    <location>
        <begin position="7"/>
        <end position="27"/>
    </location>
</feature>
<feature type="transmembrane region" description="Helical" evidence="8">
    <location>
        <begin position="160"/>
        <end position="179"/>
    </location>
</feature>
<feature type="transmembrane region" description="Helical" evidence="8">
    <location>
        <begin position="68"/>
        <end position="92"/>
    </location>
</feature>
<dbReference type="SMART" id="SM00267">
    <property type="entry name" value="GGDEF"/>
    <property type="match status" value="1"/>
</dbReference>